<evidence type="ECO:0000256" key="1">
    <source>
        <dbReference type="SAM" id="Phobius"/>
    </source>
</evidence>
<keyword evidence="1" id="KW-1133">Transmembrane helix</keyword>
<dbReference type="Proteomes" id="UP000054596">
    <property type="component" value="Unassembled WGS sequence"/>
</dbReference>
<evidence type="ECO:0000313" key="2">
    <source>
        <dbReference type="EMBL" id="SAK44369.1"/>
    </source>
</evidence>
<keyword evidence="3" id="KW-1185">Reference proteome</keyword>
<organism evidence="2 3">
    <name type="scientific">Caballeronia glebae</name>
    <dbReference type="NCBI Taxonomy" id="1777143"/>
    <lineage>
        <taxon>Bacteria</taxon>
        <taxon>Pseudomonadati</taxon>
        <taxon>Pseudomonadota</taxon>
        <taxon>Betaproteobacteria</taxon>
        <taxon>Burkholderiales</taxon>
        <taxon>Burkholderiaceae</taxon>
        <taxon>Caballeronia</taxon>
    </lineage>
</organism>
<accession>A0A157ZG09</accession>
<feature type="transmembrane region" description="Helical" evidence="1">
    <location>
        <begin position="12"/>
        <end position="33"/>
    </location>
</feature>
<comment type="caution">
    <text evidence="2">The sequence shown here is derived from an EMBL/GenBank/DDBJ whole genome shotgun (WGS) entry which is preliminary data.</text>
</comment>
<feature type="transmembrane region" description="Helical" evidence="1">
    <location>
        <begin position="40"/>
        <end position="60"/>
    </location>
</feature>
<sequence>MLIDNNFEIGYLVVVFALLGVILIGALLTALHLDRWHPKLIGAALGALLGLALIEAVPILT</sequence>
<dbReference type="STRING" id="1777143.AWB82_00642"/>
<dbReference type="AlphaFoldDB" id="A0A157ZG09"/>
<dbReference type="RefSeq" id="WP_086965694.1">
    <property type="nucleotide sequence ID" value="NZ_FCOJ02000003.1"/>
</dbReference>
<keyword evidence="1" id="KW-0812">Transmembrane</keyword>
<name>A0A157ZG09_9BURK</name>
<gene>
    <name evidence="2" type="ORF">AWB82_00642</name>
</gene>
<evidence type="ECO:0000313" key="3">
    <source>
        <dbReference type="Proteomes" id="UP000054596"/>
    </source>
</evidence>
<proteinExistence type="predicted"/>
<dbReference type="EMBL" id="FCOJ02000003">
    <property type="protein sequence ID" value="SAK44369.1"/>
    <property type="molecule type" value="Genomic_DNA"/>
</dbReference>
<keyword evidence="1" id="KW-0472">Membrane</keyword>
<protein>
    <submittedName>
        <fullName evidence="2">Membrane protein</fullName>
    </submittedName>
</protein>
<reference evidence="2" key="1">
    <citation type="submission" date="2016-01" db="EMBL/GenBank/DDBJ databases">
        <authorList>
            <person name="Peeters C."/>
        </authorList>
    </citation>
    <scope>NUCLEOTIDE SEQUENCE [LARGE SCALE GENOMIC DNA]</scope>
    <source>
        <strain evidence="2">LMG 29325</strain>
    </source>
</reference>